<evidence type="ECO:0000259" key="9">
    <source>
        <dbReference type="Pfam" id="PF14893"/>
    </source>
</evidence>
<feature type="region of interest" description="Disordered" evidence="8">
    <location>
        <begin position="535"/>
        <end position="659"/>
    </location>
</feature>
<keyword evidence="3" id="KW-0560">Oxidoreductase</keyword>
<dbReference type="SUPFAM" id="SSF50129">
    <property type="entry name" value="GroES-like"/>
    <property type="match status" value="1"/>
</dbReference>
<feature type="region of interest" description="Disordered" evidence="8">
    <location>
        <begin position="260"/>
        <end position="279"/>
    </location>
</feature>
<comment type="catalytic activity">
    <reaction evidence="6">
        <text>13,14-dihydro-15-oxo-PGF2alpha + NADP(+) = 15-oxoprostaglandin F2alpha + NADPH + H(+)</text>
        <dbReference type="Rhea" id="RHEA:50588"/>
        <dbReference type="ChEBI" id="CHEBI:15378"/>
        <dbReference type="ChEBI" id="CHEBI:57783"/>
        <dbReference type="ChEBI" id="CHEBI:58349"/>
        <dbReference type="ChEBI" id="CHEBI:133374"/>
        <dbReference type="ChEBI" id="CHEBI:133409"/>
    </reaction>
    <physiologicalReaction direction="right-to-left" evidence="6">
        <dbReference type="Rhea" id="RHEA:50590"/>
    </physiologicalReaction>
</comment>
<evidence type="ECO:0000256" key="3">
    <source>
        <dbReference type="ARBA" id="ARBA00023002"/>
    </source>
</evidence>
<comment type="similarity">
    <text evidence="1">Belongs to the NADP-dependent oxidoreductase L4BD family.</text>
</comment>
<evidence type="ECO:0000256" key="4">
    <source>
        <dbReference type="ARBA" id="ARBA00033119"/>
    </source>
</evidence>
<evidence type="ECO:0000313" key="12">
    <source>
        <dbReference type="Proteomes" id="UP001186944"/>
    </source>
</evidence>
<dbReference type="Proteomes" id="UP001186944">
    <property type="component" value="Unassembled WGS sequence"/>
</dbReference>
<evidence type="ECO:0000256" key="1">
    <source>
        <dbReference type="ARBA" id="ARBA00010460"/>
    </source>
</evidence>
<dbReference type="GO" id="GO:0047522">
    <property type="term" value="F:15-oxoprostaglandin 13-reductase [NAD(P)+] activity"/>
    <property type="evidence" value="ECO:0007669"/>
    <property type="project" value="UniProtKB-EC"/>
</dbReference>
<keyword evidence="12" id="KW-1185">Reference proteome</keyword>
<organism evidence="11 12">
    <name type="scientific">Pinctada imbricata</name>
    <name type="common">Atlantic pearl-oyster</name>
    <name type="synonym">Pinctada martensii</name>
    <dbReference type="NCBI Taxonomy" id="66713"/>
    <lineage>
        <taxon>Eukaryota</taxon>
        <taxon>Metazoa</taxon>
        <taxon>Spiralia</taxon>
        <taxon>Lophotrochozoa</taxon>
        <taxon>Mollusca</taxon>
        <taxon>Bivalvia</taxon>
        <taxon>Autobranchia</taxon>
        <taxon>Pteriomorphia</taxon>
        <taxon>Pterioida</taxon>
        <taxon>Pterioidea</taxon>
        <taxon>Pteriidae</taxon>
        <taxon>Pinctada</taxon>
    </lineage>
</organism>
<dbReference type="PANTHER" id="PTHR43205">
    <property type="entry name" value="PROSTAGLANDIN REDUCTASE"/>
    <property type="match status" value="1"/>
</dbReference>
<protein>
    <recommendedName>
        <fullName evidence="4">15-oxoprostaglandin 13-reductase</fullName>
        <ecNumber evidence="2">1.3.1.48</ecNumber>
    </recommendedName>
    <alternativeName>
        <fullName evidence="4">15-oxoprostaglandin 13-reductase</fullName>
    </alternativeName>
</protein>
<dbReference type="InterPro" id="IPR011032">
    <property type="entry name" value="GroES-like_sf"/>
</dbReference>
<feature type="compositionally biased region" description="Gly residues" evidence="8">
    <location>
        <begin position="613"/>
        <end position="637"/>
    </location>
</feature>
<evidence type="ECO:0000313" key="11">
    <source>
        <dbReference type="EMBL" id="KAK3102717.1"/>
    </source>
</evidence>
<dbReference type="InterPro" id="IPR048270">
    <property type="entry name" value="PNMA_C"/>
</dbReference>
<dbReference type="Pfam" id="PF16884">
    <property type="entry name" value="ADH_N_2"/>
    <property type="match status" value="1"/>
</dbReference>
<comment type="caution">
    <text evidence="11">The sequence shown here is derived from an EMBL/GenBank/DDBJ whole genome shotgun (WGS) entry which is preliminary data.</text>
</comment>
<gene>
    <name evidence="11" type="ORF">FSP39_013381</name>
</gene>
<dbReference type="PANTHER" id="PTHR43205:SF7">
    <property type="entry name" value="PROSTAGLANDIN REDUCTASE 1"/>
    <property type="match status" value="1"/>
</dbReference>
<proteinExistence type="inferred from homology"/>
<comment type="catalytic activity">
    <reaction evidence="5">
        <text>13,14-dihydro-15-oxo-prostaglandin F1alpha + NADP(+) = 15-oxoprostaglandin F1alpha + NADPH + H(+)</text>
        <dbReference type="Rhea" id="RHEA:50592"/>
        <dbReference type="ChEBI" id="CHEBI:15378"/>
        <dbReference type="ChEBI" id="CHEBI:57783"/>
        <dbReference type="ChEBI" id="CHEBI:58349"/>
        <dbReference type="ChEBI" id="CHEBI:79072"/>
        <dbReference type="ChEBI" id="CHEBI:133411"/>
    </reaction>
    <physiologicalReaction direction="right-to-left" evidence="5">
        <dbReference type="Rhea" id="RHEA:50594"/>
    </physiologicalReaction>
</comment>
<dbReference type="EMBL" id="VSWD01000005">
    <property type="protein sequence ID" value="KAK3102717.1"/>
    <property type="molecule type" value="Genomic_DNA"/>
</dbReference>
<reference evidence="11" key="1">
    <citation type="submission" date="2019-08" db="EMBL/GenBank/DDBJ databases">
        <title>The improved chromosome-level genome for the pearl oyster Pinctada fucata martensii using PacBio sequencing and Hi-C.</title>
        <authorList>
            <person name="Zheng Z."/>
        </authorList>
    </citation>
    <scope>NUCLEOTIDE SEQUENCE</scope>
    <source>
        <strain evidence="11">ZZ-2019</strain>
        <tissue evidence="11">Adductor muscle</tissue>
    </source>
</reference>
<dbReference type="Pfam" id="PF14893">
    <property type="entry name" value="PNMA"/>
    <property type="match status" value="1"/>
</dbReference>
<comment type="catalytic activity">
    <reaction evidence="7">
        <text>13,14-dihydro-15-oxo-prostaglandin E1 + NADP(+) = 15-oxoprostaglandin E1 + NADPH + H(+)</text>
        <dbReference type="Rhea" id="RHEA:50584"/>
        <dbReference type="ChEBI" id="CHEBI:15378"/>
        <dbReference type="ChEBI" id="CHEBI:57401"/>
        <dbReference type="ChEBI" id="CHEBI:57783"/>
        <dbReference type="ChEBI" id="CHEBI:58349"/>
        <dbReference type="ChEBI" id="CHEBI:133408"/>
    </reaction>
    <physiologicalReaction direction="right-to-left" evidence="7">
        <dbReference type="Rhea" id="RHEA:50586"/>
    </physiologicalReaction>
</comment>
<accession>A0AA88YJX2</accession>
<dbReference type="Gene3D" id="3.40.50.720">
    <property type="entry name" value="NAD(P)-binding Rossmann-like Domain"/>
    <property type="match status" value="1"/>
</dbReference>
<feature type="domain" description="Oxidoreductase N-terminal" evidence="10">
    <location>
        <begin position="41"/>
        <end position="87"/>
    </location>
</feature>
<sequence length="659" mass="72287">MTYLNETSSPQVTNCNVKRSACITETPRSLVKVVVTMVKAKKWILAEAYSGDPKLSNFRMEEETLPDNPRNGEVLCEALYLSVDPYMTVIGSGHSDFPVGTIVSLMSGWRTHTLVKDVSQLTKVPDIGSLPLSLPLGILGMPGMTAYFGFLEGCSPKAGETVMVSTAAGAVGSVVGQIAKIKVSAYCYNEVSAYLITVMSTTPPNQNVSRKDEQIERMITYLNEHTPYKVVTETEFQRIDRKGGIPQVQEDAQNAFKLSDKSDQPVTMKHSTPRDKGAILKLRTEPKSRSAPSANMHHALSNASNVVMLDPPTANSIRPRFPVFSGEEKSDCTFEVWKFEVKCALREGTCSDTLILQSIRSSLKGKARNLLLTLPEDANPNQILDKLEGVFGNIYPSEQLIQQFYGAKQRTDESVADYGMRLESLLQTCIDRGDISHNARNDMLRTKLWSGLCNAELKNASRYKYDTITDFDSLRIELRSIELDMSSASVSKDTKRSTVSQINDTRSEASMDAILSKLEMLNKRMDSMEREIKSVHAPYNQEQRSYGSNANRGYPRGGYRGGTFRGGSQGGSFRGGGSQGGTFRGGSQGGSFRGGYQGGTFRDGSQADSFRGGSQGGTFRGGSRGGSFRGGSQGDFRGGYRERRSFQFGNEFDSNGQSN</sequence>
<evidence type="ECO:0000256" key="2">
    <source>
        <dbReference type="ARBA" id="ARBA00011981"/>
    </source>
</evidence>
<dbReference type="EC" id="1.3.1.48" evidence="2"/>
<evidence type="ECO:0000256" key="8">
    <source>
        <dbReference type="SAM" id="MobiDB-lite"/>
    </source>
</evidence>
<evidence type="ECO:0000259" key="10">
    <source>
        <dbReference type="Pfam" id="PF16884"/>
    </source>
</evidence>
<dbReference type="InterPro" id="IPR041694">
    <property type="entry name" value="ADH_N_2"/>
</dbReference>
<feature type="domain" description="Paraneoplastic antigen Ma-like C-terminal" evidence="9">
    <location>
        <begin position="324"/>
        <end position="447"/>
    </location>
</feature>
<evidence type="ECO:0000256" key="6">
    <source>
        <dbReference type="ARBA" id="ARBA00048290"/>
    </source>
</evidence>
<feature type="compositionally biased region" description="Polar residues" evidence="8">
    <location>
        <begin position="540"/>
        <end position="551"/>
    </location>
</feature>
<dbReference type="AlphaFoldDB" id="A0AA88YJX2"/>
<dbReference type="GO" id="GO:0006693">
    <property type="term" value="P:prostaglandin metabolic process"/>
    <property type="evidence" value="ECO:0007669"/>
    <property type="project" value="TreeGrafter"/>
</dbReference>
<evidence type="ECO:0000256" key="5">
    <source>
        <dbReference type="ARBA" id="ARBA00047878"/>
    </source>
</evidence>
<dbReference type="InterPro" id="IPR045010">
    <property type="entry name" value="MDR_fam"/>
</dbReference>
<evidence type="ECO:0000256" key="7">
    <source>
        <dbReference type="ARBA" id="ARBA00049070"/>
    </source>
</evidence>
<dbReference type="Gene3D" id="3.90.180.10">
    <property type="entry name" value="Medium-chain alcohol dehydrogenases, catalytic domain"/>
    <property type="match status" value="2"/>
</dbReference>
<feature type="compositionally biased region" description="Gly residues" evidence="8">
    <location>
        <begin position="555"/>
        <end position="598"/>
    </location>
</feature>
<name>A0AA88YJX2_PINIB</name>